<reference evidence="2" key="2">
    <citation type="submission" date="2025-08" db="UniProtKB">
        <authorList>
            <consortium name="RefSeq"/>
        </authorList>
    </citation>
    <scope>IDENTIFICATION</scope>
    <source>
        <tissue evidence="2">Leaf</tissue>
    </source>
</reference>
<sequence length="263" mass="30101">MIEIAVKVNHLIAMNHSGVQIMKKQGIGACLLSHAVRKFKSQKPIRIKCQAVNQRPCTYSSRISTDIPFYETPGASFDLYLEDKPRVFRAIFPDKRRSQQINEEEWRVHMLPIQFFFLTVSPVVDMRLRCKTNAEDYPSGIPRAISKVLELDIVRWELQGLDNVLEPNHFSLGVNGTLYSDKRGVRSKLKGQLEMKISVILPPVLTLVPDDVRRSVTESVLKGLVENMKDKVNSSLIADYSKFRRERQTNPVQLVQLRKDGIV</sequence>
<dbReference type="InterPro" id="IPR018971">
    <property type="entry name" value="DUF1997"/>
</dbReference>
<dbReference type="Pfam" id="PF09366">
    <property type="entry name" value="DUF1997"/>
    <property type="match status" value="1"/>
</dbReference>
<gene>
    <name evidence="2" type="primary">LOC110790197</name>
</gene>
<evidence type="ECO:0000313" key="1">
    <source>
        <dbReference type="Proteomes" id="UP000813463"/>
    </source>
</evidence>
<dbReference type="GeneID" id="110790197"/>
<dbReference type="KEGG" id="soe:110790197"/>
<name>A0A9R0ILD0_SPIOL</name>
<proteinExistence type="predicted"/>
<dbReference type="PANTHER" id="PTHR34133">
    <property type="entry name" value="OS07G0633000 PROTEIN"/>
    <property type="match status" value="1"/>
</dbReference>
<protein>
    <submittedName>
        <fullName evidence="2">Uncharacterized protein</fullName>
    </submittedName>
</protein>
<dbReference type="GO" id="GO:0009507">
    <property type="term" value="C:chloroplast"/>
    <property type="evidence" value="ECO:0000318"/>
    <property type="project" value="GO_Central"/>
</dbReference>
<dbReference type="PANTHER" id="PTHR34133:SF8">
    <property type="entry name" value="OS07G0633000 PROTEIN"/>
    <property type="match status" value="1"/>
</dbReference>
<dbReference type="Proteomes" id="UP000813463">
    <property type="component" value="Chromosome 5"/>
</dbReference>
<keyword evidence="1" id="KW-1185">Reference proteome</keyword>
<evidence type="ECO:0000313" key="2">
    <source>
        <dbReference type="RefSeq" id="XP_021850670.2"/>
    </source>
</evidence>
<organism evidence="1 2">
    <name type="scientific">Spinacia oleracea</name>
    <name type="common">Spinach</name>
    <dbReference type="NCBI Taxonomy" id="3562"/>
    <lineage>
        <taxon>Eukaryota</taxon>
        <taxon>Viridiplantae</taxon>
        <taxon>Streptophyta</taxon>
        <taxon>Embryophyta</taxon>
        <taxon>Tracheophyta</taxon>
        <taxon>Spermatophyta</taxon>
        <taxon>Magnoliopsida</taxon>
        <taxon>eudicotyledons</taxon>
        <taxon>Gunneridae</taxon>
        <taxon>Pentapetalae</taxon>
        <taxon>Caryophyllales</taxon>
        <taxon>Chenopodiaceae</taxon>
        <taxon>Chenopodioideae</taxon>
        <taxon>Anserineae</taxon>
        <taxon>Spinacia</taxon>
    </lineage>
</organism>
<dbReference type="RefSeq" id="XP_021850670.2">
    <property type="nucleotide sequence ID" value="XM_021994978.2"/>
</dbReference>
<dbReference type="AlphaFoldDB" id="A0A9R0ILD0"/>
<accession>A0A9R0ILD0</accession>
<reference evidence="1" key="1">
    <citation type="journal article" date="2021" name="Nat. Commun.">
        <title>Genomic analyses provide insights into spinach domestication and the genetic basis of agronomic traits.</title>
        <authorList>
            <person name="Cai X."/>
            <person name="Sun X."/>
            <person name="Xu C."/>
            <person name="Sun H."/>
            <person name="Wang X."/>
            <person name="Ge C."/>
            <person name="Zhang Z."/>
            <person name="Wang Q."/>
            <person name="Fei Z."/>
            <person name="Jiao C."/>
            <person name="Wang Q."/>
        </authorList>
    </citation>
    <scope>NUCLEOTIDE SEQUENCE [LARGE SCALE GENOMIC DNA]</scope>
    <source>
        <strain evidence="1">cv. Varoflay</strain>
    </source>
</reference>